<evidence type="ECO:0000313" key="2">
    <source>
        <dbReference type="EMBL" id="KAI5419690.1"/>
    </source>
</evidence>
<keyword evidence="3" id="KW-1185">Reference proteome</keyword>
<accession>A0A9D5AV27</accession>
<comment type="caution">
    <text evidence="2">The sequence shown here is derived from an EMBL/GenBank/DDBJ whole genome shotgun (WGS) entry which is preliminary data.</text>
</comment>
<gene>
    <name evidence="2" type="ORF">KIW84_043742</name>
</gene>
<dbReference type="InterPro" id="IPR056647">
    <property type="entry name" value="DUF7745"/>
</dbReference>
<reference evidence="2 3" key="1">
    <citation type="journal article" date="2022" name="Nat. Genet.">
        <title>Improved pea reference genome and pan-genome highlight genomic features and evolutionary characteristics.</title>
        <authorList>
            <person name="Yang T."/>
            <person name="Liu R."/>
            <person name="Luo Y."/>
            <person name="Hu S."/>
            <person name="Wang D."/>
            <person name="Wang C."/>
            <person name="Pandey M.K."/>
            <person name="Ge S."/>
            <person name="Xu Q."/>
            <person name="Li N."/>
            <person name="Li G."/>
            <person name="Huang Y."/>
            <person name="Saxena R.K."/>
            <person name="Ji Y."/>
            <person name="Li M."/>
            <person name="Yan X."/>
            <person name="He Y."/>
            <person name="Liu Y."/>
            <person name="Wang X."/>
            <person name="Xiang C."/>
            <person name="Varshney R.K."/>
            <person name="Ding H."/>
            <person name="Gao S."/>
            <person name="Zong X."/>
        </authorList>
    </citation>
    <scope>NUCLEOTIDE SEQUENCE [LARGE SCALE GENOMIC DNA]</scope>
    <source>
        <strain evidence="2 3">cv. Zhongwan 6</strain>
    </source>
</reference>
<dbReference type="AlphaFoldDB" id="A0A9D5AV27"/>
<dbReference type="PANTHER" id="PTHR48154:SF1">
    <property type="entry name" value="PROTEIN, PUTATIVE-RELATED"/>
    <property type="match status" value="1"/>
</dbReference>
<name>A0A9D5AV27_PEA</name>
<dbReference type="EMBL" id="JAMSHJ010000004">
    <property type="protein sequence ID" value="KAI5419690.1"/>
    <property type="molecule type" value="Genomic_DNA"/>
</dbReference>
<evidence type="ECO:0000259" key="1">
    <source>
        <dbReference type="Pfam" id="PF24924"/>
    </source>
</evidence>
<organism evidence="2 3">
    <name type="scientific">Pisum sativum</name>
    <name type="common">Garden pea</name>
    <name type="synonym">Lathyrus oleraceus</name>
    <dbReference type="NCBI Taxonomy" id="3888"/>
    <lineage>
        <taxon>Eukaryota</taxon>
        <taxon>Viridiplantae</taxon>
        <taxon>Streptophyta</taxon>
        <taxon>Embryophyta</taxon>
        <taxon>Tracheophyta</taxon>
        <taxon>Spermatophyta</taxon>
        <taxon>Magnoliopsida</taxon>
        <taxon>eudicotyledons</taxon>
        <taxon>Gunneridae</taxon>
        <taxon>Pentapetalae</taxon>
        <taxon>rosids</taxon>
        <taxon>fabids</taxon>
        <taxon>Fabales</taxon>
        <taxon>Fabaceae</taxon>
        <taxon>Papilionoideae</taxon>
        <taxon>50 kb inversion clade</taxon>
        <taxon>NPAAA clade</taxon>
        <taxon>Hologalegina</taxon>
        <taxon>IRL clade</taxon>
        <taxon>Fabeae</taxon>
        <taxon>Lathyrus</taxon>
    </lineage>
</organism>
<dbReference type="Proteomes" id="UP001058974">
    <property type="component" value="Chromosome 4"/>
</dbReference>
<dbReference type="PANTHER" id="PTHR48154">
    <property type="entry name" value="PROTEIN, PUTATIVE-RELATED"/>
    <property type="match status" value="1"/>
</dbReference>
<proteinExistence type="predicted"/>
<dbReference type="Pfam" id="PF24924">
    <property type="entry name" value="DUF7745"/>
    <property type="match status" value="1"/>
</dbReference>
<feature type="domain" description="DUF7745" evidence="1">
    <location>
        <begin position="21"/>
        <end position="123"/>
    </location>
</feature>
<dbReference type="Gramene" id="Psat04G0374200-T1">
    <property type="protein sequence ID" value="KAI5419690.1"/>
    <property type="gene ID" value="KIW84_043742"/>
</dbReference>
<feature type="non-terminal residue" evidence="2">
    <location>
        <position position="124"/>
    </location>
</feature>
<protein>
    <recommendedName>
        <fullName evidence="1">DUF7745 domain-containing protein</fullName>
    </recommendedName>
</protein>
<sequence>MDFGRRSVKKYNLINPKIDELKKLVSSIADPIGFRDRYGALISLLTLRMEEGLLQTLIQFYDPVYHCFTFPDYQLMPILEEYAQLLHIPVADTVPFSGSEKLPEHSSLAKVLYMKKSEFKNNFT</sequence>
<evidence type="ECO:0000313" key="3">
    <source>
        <dbReference type="Proteomes" id="UP001058974"/>
    </source>
</evidence>